<dbReference type="AlphaFoldDB" id="A0A0R0CZ92"/>
<dbReference type="PROSITE" id="PS50111">
    <property type="entry name" value="CHEMOTAXIS_TRANSDUC_2"/>
    <property type="match status" value="1"/>
</dbReference>
<feature type="transmembrane region" description="Helical" evidence="8">
    <location>
        <begin position="20"/>
        <end position="41"/>
    </location>
</feature>
<keyword evidence="4 8" id="KW-0472">Membrane</keyword>
<comment type="caution">
    <text evidence="11">The sequence shown here is derived from an EMBL/GenBank/DDBJ whole genome shotgun (WGS) entry which is preliminary data.</text>
</comment>
<dbReference type="GO" id="GO:0004888">
    <property type="term" value="F:transmembrane signaling receptor activity"/>
    <property type="evidence" value="ECO:0007669"/>
    <property type="project" value="InterPro"/>
</dbReference>
<evidence type="ECO:0000256" key="4">
    <source>
        <dbReference type="ARBA" id="ARBA00023136"/>
    </source>
</evidence>
<name>A0A0R0CZ92_9GAMM</name>
<proteinExistence type="inferred from homology"/>
<feature type="transmembrane region" description="Helical" evidence="8">
    <location>
        <begin position="307"/>
        <end position="329"/>
    </location>
</feature>
<protein>
    <submittedName>
        <fullName evidence="11">Chemotaxis protein</fullName>
    </submittedName>
</protein>
<evidence type="ECO:0000256" key="2">
    <source>
        <dbReference type="ARBA" id="ARBA00022692"/>
    </source>
</evidence>
<dbReference type="OrthoDB" id="9177152at2"/>
<evidence type="ECO:0000259" key="9">
    <source>
        <dbReference type="PROSITE" id="PS50111"/>
    </source>
</evidence>
<accession>A0A0R0CZ92</accession>
<dbReference type="Gene3D" id="1.10.287.950">
    <property type="entry name" value="Methyl-accepting chemotaxis protein"/>
    <property type="match status" value="1"/>
</dbReference>
<keyword evidence="3 8" id="KW-1133">Transmembrane helix</keyword>
<evidence type="ECO:0000256" key="1">
    <source>
        <dbReference type="ARBA" id="ARBA00004141"/>
    </source>
</evidence>
<evidence type="ECO:0000256" key="7">
    <source>
        <dbReference type="PROSITE-ProRule" id="PRU00284"/>
    </source>
</evidence>
<keyword evidence="2 8" id="KW-0812">Transmembrane</keyword>
<evidence type="ECO:0000256" key="5">
    <source>
        <dbReference type="ARBA" id="ARBA00023224"/>
    </source>
</evidence>
<dbReference type="GO" id="GO:0007165">
    <property type="term" value="P:signal transduction"/>
    <property type="evidence" value="ECO:0007669"/>
    <property type="project" value="UniProtKB-KW"/>
</dbReference>
<dbReference type="GO" id="GO:0016020">
    <property type="term" value="C:membrane"/>
    <property type="evidence" value="ECO:0007669"/>
    <property type="project" value="UniProtKB-SubCell"/>
</dbReference>
<dbReference type="FunFam" id="1.10.287.950:FF:000001">
    <property type="entry name" value="Methyl-accepting chemotaxis sensory transducer"/>
    <property type="match status" value="1"/>
</dbReference>
<evidence type="ECO:0000313" key="12">
    <source>
        <dbReference type="Proteomes" id="UP000052052"/>
    </source>
</evidence>
<gene>
    <name evidence="11" type="ORF">ABB29_01400</name>
</gene>
<evidence type="ECO:0000256" key="6">
    <source>
        <dbReference type="ARBA" id="ARBA00029447"/>
    </source>
</evidence>
<dbReference type="InterPro" id="IPR004089">
    <property type="entry name" value="MCPsignal_dom"/>
</dbReference>
<dbReference type="GO" id="GO:0006935">
    <property type="term" value="P:chemotaxis"/>
    <property type="evidence" value="ECO:0007669"/>
    <property type="project" value="InterPro"/>
</dbReference>
<dbReference type="STRING" id="344882.ABB29_01400"/>
<evidence type="ECO:0000256" key="8">
    <source>
        <dbReference type="SAM" id="Phobius"/>
    </source>
</evidence>
<keyword evidence="5 7" id="KW-0807">Transducer</keyword>
<dbReference type="PANTHER" id="PTHR32089">
    <property type="entry name" value="METHYL-ACCEPTING CHEMOTAXIS PROTEIN MCPB"/>
    <property type="match status" value="1"/>
</dbReference>
<dbReference type="CDD" id="cd11386">
    <property type="entry name" value="MCP_signal"/>
    <property type="match status" value="1"/>
</dbReference>
<evidence type="ECO:0000313" key="11">
    <source>
        <dbReference type="EMBL" id="KRG71463.1"/>
    </source>
</evidence>
<dbReference type="Pfam" id="PF00015">
    <property type="entry name" value="MCPsignal"/>
    <property type="match status" value="1"/>
</dbReference>
<comment type="similarity">
    <text evidence="6">Belongs to the methyl-accepting chemotaxis (MCP) protein family.</text>
</comment>
<keyword evidence="12" id="KW-1185">Reference proteome</keyword>
<dbReference type="InterPro" id="IPR004090">
    <property type="entry name" value="Chemotax_Me-accpt_rcpt"/>
</dbReference>
<dbReference type="PATRIC" id="fig|344882.3.peg.1476"/>
<dbReference type="InterPro" id="IPR003660">
    <property type="entry name" value="HAMP_dom"/>
</dbReference>
<feature type="domain" description="Methyl-accepting transducer" evidence="9">
    <location>
        <begin position="404"/>
        <end position="640"/>
    </location>
</feature>
<comment type="subcellular location">
    <subcellularLocation>
        <location evidence="1">Membrane</location>
        <topology evidence="1">Multi-pass membrane protein</topology>
    </subcellularLocation>
</comment>
<dbReference type="EMBL" id="LDJL01000002">
    <property type="protein sequence ID" value="KRG71463.1"/>
    <property type="molecule type" value="Genomic_DNA"/>
</dbReference>
<feature type="domain" description="HAMP" evidence="10">
    <location>
        <begin position="348"/>
        <end position="399"/>
    </location>
</feature>
<reference evidence="11 12" key="1">
    <citation type="submission" date="2015-05" db="EMBL/GenBank/DDBJ databases">
        <title>Genome sequencing and analysis of members of genus Stenotrophomonas.</title>
        <authorList>
            <person name="Patil P.P."/>
            <person name="Midha S."/>
            <person name="Patil P.B."/>
        </authorList>
    </citation>
    <scope>NUCLEOTIDE SEQUENCE [LARGE SCALE GENOMIC DNA]</scope>
    <source>
        <strain evidence="11 12">DSM 21858</strain>
    </source>
</reference>
<sequence>MSTSTDSPTAAKVSSFGSTFWLVLLALSVIVFGANTGVATWQGSRLAGASTGASDMRVLSQQLANQAREAVAGNPETFKEFKTTKQQIDSTVAELRSRFGNEAAIAGPLNQLGATWAPLSKSADQIIASESAVLALSGNANRFANQVPQLQAQLNEVVRAMSASGAPASQIYSALQQVVLASTMARRVTEIRAGGVGAVTAGDALGRDAVVFGQVMDGLRDGNEAMGIAAVRNPAALQALAQSQTLWEAMKKDLDAILGTSRDLFAAQSAAAALTDGSTRMLEDSSKLFQAFSAFGSVRDTRLFPNFWLSVGSGVLLLVSIIGLLYSLYRSRQREQEVRYQAQVEFNSRNQQAIMRLLDEISSLGEGDLTVKASVTEDMTGAIADAINYAVDELRNLVTTINDTSVQVAASTQETQATALQLAEAAGHQSDQINTASERINEIAVSIDQVSRNSTESAEVAQKSVLIATEGAGVVRETIRGMDQIRDQIQETSKRIKRLGESSQEIGSVVELINDISEQTNILALNAAVQAASAGEAGRGFAVVADEVQRLAERTSGATRRIESLVQTIQADTNEAVSSMEQTTAEVVSGARLAEDAGTALGEIERVSSDLNELIKNISGAAQQQSSAATDITQTMGVIRQITSQTSLGAGQTAESIGHLAQLAADLRRSVADFKLPG</sequence>
<dbReference type="SMART" id="SM00283">
    <property type="entry name" value="MA"/>
    <property type="match status" value="1"/>
</dbReference>
<dbReference type="Proteomes" id="UP000052052">
    <property type="component" value="Unassembled WGS sequence"/>
</dbReference>
<dbReference type="RefSeq" id="WP_057656835.1">
    <property type="nucleotide sequence ID" value="NZ_LDJL01000002.1"/>
</dbReference>
<dbReference type="PRINTS" id="PR00260">
    <property type="entry name" value="CHEMTRNSDUCR"/>
</dbReference>
<dbReference type="SUPFAM" id="SSF58104">
    <property type="entry name" value="Methyl-accepting chemotaxis protein (MCP) signaling domain"/>
    <property type="match status" value="1"/>
</dbReference>
<organism evidence="11 12">
    <name type="scientific">Pseudoxanthomonas dokdonensis</name>
    <dbReference type="NCBI Taxonomy" id="344882"/>
    <lineage>
        <taxon>Bacteria</taxon>
        <taxon>Pseudomonadati</taxon>
        <taxon>Pseudomonadota</taxon>
        <taxon>Gammaproteobacteria</taxon>
        <taxon>Lysobacterales</taxon>
        <taxon>Lysobacteraceae</taxon>
        <taxon>Pseudoxanthomonas</taxon>
    </lineage>
</organism>
<evidence type="ECO:0000256" key="3">
    <source>
        <dbReference type="ARBA" id="ARBA00022989"/>
    </source>
</evidence>
<dbReference type="PANTHER" id="PTHR32089:SF119">
    <property type="entry name" value="METHYL-ACCEPTING CHEMOTAXIS PROTEIN CTPL"/>
    <property type="match status" value="1"/>
</dbReference>
<evidence type="ECO:0000259" key="10">
    <source>
        <dbReference type="PROSITE" id="PS50885"/>
    </source>
</evidence>
<dbReference type="PROSITE" id="PS50885">
    <property type="entry name" value="HAMP"/>
    <property type="match status" value="1"/>
</dbReference>